<evidence type="ECO:0000256" key="1">
    <source>
        <dbReference type="SAM" id="MobiDB-lite"/>
    </source>
</evidence>
<dbReference type="InterPro" id="IPR025609">
    <property type="entry name" value="Lsm14-like_N"/>
</dbReference>
<dbReference type="Proteomes" id="UP001165065">
    <property type="component" value="Unassembled WGS sequence"/>
</dbReference>
<feature type="region of interest" description="Disordered" evidence="1">
    <location>
        <begin position="76"/>
        <end position="175"/>
    </location>
</feature>
<dbReference type="Gene3D" id="2.30.30.100">
    <property type="match status" value="1"/>
</dbReference>
<organism evidence="3 4">
    <name type="scientific">Triparma columacea</name>
    <dbReference type="NCBI Taxonomy" id="722753"/>
    <lineage>
        <taxon>Eukaryota</taxon>
        <taxon>Sar</taxon>
        <taxon>Stramenopiles</taxon>
        <taxon>Ochrophyta</taxon>
        <taxon>Bolidophyceae</taxon>
        <taxon>Parmales</taxon>
        <taxon>Triparmaceae</taxon>
        <taxon>Triparma</taxon>
    </lineage>
</organism>
<dbReference type="SMART" id="SM01271">
    <property type="entry name" value="LSM14"/>
    <property type="match status" value="1"/>
</dbReference>
<dbReference type="AlphaFoldDB" id="A0A9W7FUE0"/>
<protein>
    <recommendedName>
        <fullName evidence="2">Lsm14-like N-terminal domain-containing protein</fullName>
    </recommendedName>
</protein>
<accession>A0A9W7FUE0</accession>
<dbReference type="PANTHER" id="PTHR13586">
    <property type="entry name" value="SCD6 PROTEIN-RELATED"/>
    <property type="match status" value="1"/>
</dbReference>
<proteinExistence type="predicted"/>
<feature type="domain" description="Lsm14-like N-terminal" evidence="2">
    <location>
        <begin position="1"/>
        <end position="98"/>
    </location>
</feature>
<feature type="compositionally biased region" description="Pro residues" evidence="1">
    <location>
        <begin position="98"/>
        <end position="112"/>
    </location>
</feature>
<dbReference type="EMBL" id="BRYA01000511">
    <property type="protein sequence ID" value="GMI20474.1"/>
    <property type="molecule type" value="Genomic_DNA"/>
</dbReference>
<evidence type="ECO:0000313" key="3">
    <source>
        <dbReference type="EMBL" id="GMI20474.1"/>
    </source>
</evidence>
<keyword evidence="4" id="KW-1185">Reference proteome</keyword>
<feature type="compositionally biased region" description="Low complexity" evidence="1">
    <location>
        <begin position="163"/>
        <end position="175"/>
    </location>
</feature>
<evidence type="ECO:0000259" key="2">
    <source>
        <dbReference type="SMART" id="SM01271"/>
    </source>
</evidence>
<name>A0A9W7FUE0_9STRA</name>
<dbReference type="Pfam" id="PF12701">
    <property type="entry name" value="LSM14"/>
    <property type="match status" value="1"/>
</dbReference>
<dbReference type="OrthoDB" id="21539at2759"/>
<feature type="compositionally biased region" description="Basic and acidic residues" evidence="1">
    <location>
        <begin position="76"/>
        <end position="89"/>
    </location>
</feature>
<dbReference type="SUPFAM" id="SSF50182">
    <property type="entry name" value="Sm-like ribonucleoproteins"/>
    <property type="match status" value="1"/>
</dbReference>
<dbReference type="CDD" id="cd01736">
    <property type="entry name" value="LSm14_N"/>
    <property type="match status" value="1"/>
</dbReference>
<sequence length="175" mass="19108">MSNPLLGNKISLISKKDIRYSGILYTINEVDHTVALKDVRSFGTEDRCSTVIPPSSEVHEYLLFRGCDIKDLHVHDQQEAAMEKPKPPEDPAILSTKMPPPAPSPAPAPAPAPAAAKKEKKKEVVGENSGPMVYDNFKAPSENKSTNNADRHNNDTFNEGYPTGVNNNRGVTTTK</sequence>
<reference evidence="4" key="1">
    <citation type="journal article" date="2023" name="Commun. Biol.">
        <title>Genome analysis of Parmales, the sister group of diatoms, reveals the evolutionary specialization of diatoms from phago-mixotrophs to photoautotrophs.</title>
        <authorList>
            <person name="Ban H."/>
            <person name="Sato S."/>
            <person name="Yoshikawa S."/>
            <person name="Yamada K."/>
            <person name="Nakamura Y."/>
            <person name="Ichinomiya M."/>
            <person name="Sato N."/>
            <person name="Blanc-Mathieu R."/>
            <person name="Endo H."/>
            <person name="Kuwata A."/>
            <person name="Ogata H."/>
        </authorList>
    </citation>
    <scope>NUCLEOTIDE SEQUENCE [LARGE SCALE GENOMIC DNA]</scope>
</reference>
<evidence type="ECO:0000313" key="4">
    <source>
        <dbReference type="Proteomes" id="UP001165065"/>
    </source>
</evidence>
<gene>
    <name evidence="3" type="ORF">TrCOL_g7397</name>
</gene>
<dbReference type="InterPro" id="IPR010920">
    <property type="entry name" value="LSM_dom_sf"/>
</dbReference>
<comment type="caution">
    <text evidence="3">The sequence shown here is derived from an EMBL/GenBank/DDBJ whole genome shotgun (WGS) entry which is preliminary data.</text>
</comment>